<proteinExistence type="predicted"/>
<dbReference type="OrthoDB" id="5213630at2759"/>
<keyword evidence="4" id="KW-1185">Reference proteome</keyword>
<evidence type="ECO:0000256" key="1">
    <source>
        <dbReference type="SAM" id="Coils"/>
    </source>
</evidence>
<evidence type="ECO:0000313" key="3">
    <source>
        <dbReference type="EMBL" id="KAH7367950.1"/>
    </source>
</evidence>
<feature type="region of interest" description="Disordered" evidence="2">
    <location>
        <begin position="198"/>
        <end position="221"/>
    </location>
</feature>
<feature type="compositionally biased region" description="Polar residues" evidence="2">
    <location>
        <begin position="201"/>
        <end position="215"/>
    </location>
</feature>
<protein>
    <submittedName>
        <fullName evidence="3">Uncharacterized protein</fullName>
    </submittedName>
</protein>
<name>A0A8K0X648_9PEZI</name>
<dbReference type="Proteomes" id="UP000813385">
    <property type="component" value="Unassembled WGS sequence"/>
</dbReference>
<organism evidence="3 4">
    <name type="scientific">Plectosphaerella cucumerina</name>
    <dbReference type="NCBI Taxonomy" id="40658"/>
    <lineage>
        <taxon>Eukaryota</taxon>
        <taxon>Fungi</taxon>
        <taxon>Dikarya</taxon>
        <taxon>Ascomycota</taxon>
        <taxon>Pezizomycotina</taxon>
        <taxon>Sordariomycetes</taxon>
        <taxon>Hypocreomycetidae</taxon>
        <taxon>Glomerellales</taxon>
        <taxon>Plectosphaerellaceae</taxon>
        <taxon>Plectosphaerella</taxon>
    </lineage>
</organism>
<feature type="coiled-coil region" evidence="1">
    <location>
        <begin position="117"/>
        <end position="193"/>
    </location>
</feature>
<dbReference type="EMBL" id="JAGPXD010000002">
    <property type="protein sequence ID" value="KAH7367950.1"/>
    <property type="molecule type" value="Genomic_DNA"/>
</dbReference>
<evidence type="ECO:0000256" key="2">
    <source>
        <dbReference type="SAM" id="MobiDB-lite"/>
    </source>
</evidence>
<feature type="coiled-coil region" evidence="1">
    <location>
        <begin position="265"/>
        <end position="299"/>
    </location>
</feature>
<feature type="region of interest" description="Disordered" evidence="2">
    <location>
        <begin position="34"/>
        <end position="114"/>
    </location>
</feature>
<comment type="caution">
    <text evidence="3">The sequence shown here is derived from an EMBL/GenBank/DDBJ whole genome shotgun (WGS) entry which is preliminary data.</text>
</comment>
<reference evidence="3" key="1">
    <citation type="journal article" date="2021" name="Nat. Commun.">
        <title>Genetic determinants of endophytism in the Arabidopsis root mycobiome.</title>
        <authorList>
            <person name="Mesny F."/>
            <person name="Miyauchi S."/>
            <person name="Thiergart T."/>
            <person name="Pickel B."/>
            <person name="Atanasova L."/>
            <person name="Karlsson M."/>
            <person name="Huettel B."/>
            <person name="Barry K.W."/>
            <person name="Haridas S."/>
            <person name="Chen C."/>
            <person name="Bauer D."/>
            <person name="Andreopoulos W."/>
            <person name="Pangilinan J."/>
            <person name="LaButti K."/>
            <person name="Riley R."/>
            <person name="Lipzen A."/>
            <person name="Clum A."/>
            <person name="Drula E."/>
            <person name="Henrissat B."/>
            <person name="Kohler A."/>
            <person name="Grigoriev I.V."/>
            <person name="Martin F.M."/>
            <person name="Hacquard S."/>
        </authorList>
    </citation>
    <scope>NUCLEOTIDE SEQUENCE</scope>
    <source>
        <strain evidence="3">MPI-CAGE-AT-0016</strain>
    </source>
</reference>
<gene>
    <name evidence="3" type="ORF">B0T11DRAFT_295678</name>
</gene>
<dbReference type="AlphaFoldDB" id="A0A8K0X648"/>
<sequence length="605" mass="68510">MASFDFSDDIEMFNSLDYTAMEASIAREIVEPIIEKAATPRSPVAASYTVSDHEHAVSEHDSSGMDSDEQSDYGADKHSQSSFDDMDSDDESKDVKTDWDEEDDMDIKSDQDDEKKYEDLMLVINEAEKELAKKDAIIAEKEQLLEEANRLFQNKHEELCMTRQEISRIDEENDAKQEEIQNIYNRMLDAEAALQMERGKQTSQGAGDHAQSPQAKTDDSKLRAEIEALTAARDGAFQFAGQATMEAKAAQAEAARAVQQYGLQMNQLQQHIVALTSARDQATAQLTEANNRLNEIIAEREGFVAKQAEDSKSMEALMSLLESQESAAPTYSFDIAPKVSDEEVRNLWQSLYSEVVVLCSVLTRSPPKLSVKHTEIFKSIMPDKSTIPWDNYLKDDEHRKFLVEAFVWEIVVRYLNDNKVWLGQIGTDFRAILKHMRDGLDKQPELDWNNLKKYCVWRAQGALKLTQFGAHDDMAAQLEAANAYMELLRPFCSVEPWTGQNGVEFKEIYDGVFSILSTCQKLDVVFMNSLAHWKPKLARHHTCWNSKAHHHPEWFGNIKPVPGKLTFGIAFQVSPYLMRYGNVDGEGYDTHEVVAKGSIMPAVKF</sequence>
<evidence type="ECO:0000313" key="4">
    <source>
        <dbReference type="Proteomes" id="UP000813385"/>
    </source>
</evidence>
<accession>A0A8K0X648</accession>
<feature type="compositionally biased region" description="Basic and acidic residues" evidence="2">
    <location>
        <begin position="51"/>
        <end position="63"/>
    </location>
</feature>
<keyword evidence="1" id="KW-0175">Coiled coil</keyword>